<keyword evidence="13" id="KW-1185">Reference proteome</keyword>
<protein>
    <recommendedName>
        <fullName evidence="6">DNA-binding dual transcriptional regulator OmpR</fullName>
    </recommendedName>
    <alternativeName>
        <fullName evidence="7">Transcriptional regulatory protein OmpR</fullName>
    </alternativeName>
</protein>
<evidence type="ECO:0000256" key="9">
    <source>
        <dbReference type="PROSITE-ProRule" id="PRU01091"/>
    </source>
</evidence>
<dbReference type="Proteomes" id="UP000199187">
    <property type="component" value="Unassembled WGS sequence"/>
</dbReference>
<dbReference type="PROSITE" id="PS50110">
    <property type="entry name" value="RESPONSE_REGULATORY"/>
    <property type="match status" value="1"/>
</dbReference>
<dbReference type="Pfam" id="PF00486">
    <property type="entry name" value="Trans_reg_C"/>
    <property type="match status" value="1"/>
</dbReference>
<organism evidence="12 13">
    <name type="scientific">Kosakonia arachidis</name>
    <dbReference type="NCBI Taxonomy" id="551989"/>
    <lineage>
        <taxon>Bacteria</taxon>
        <taxon>Pseudomonadati</taxon>
        <taxon>Pseudomonadota</taxon>
        <taxon>Gammaproteobacteria</taxon>
        <taxon>Enterobacterales</taxon>
        <taxon>Enterobacteriaceae</taxon>
        <taxon>Kosakonia</taxon>
    </lineage>
</organism>
<dbReference type="GO" id="GO:0000156">
    <property type="term" value="F:phosphorelay response regulator activity"/>
    <property type="evidence" value="ECO:0007669"/>
    <property type="project" value="TreeGrafter"/>
</dbReference>
<keyword evidence="5" id="KW-0804">Transcription</keyword>
<dbReference type="Gene3D" id="1.10.10.10">
    <property type="entry name" value="Winged helix-like DNA-binding domain superfamily/Winged helix DNA-binding domain"/>
    <property type="match status" value="1"/>
</dbReference>
<evidence type="ECO:0000256" key="5">
    <source>
        <dbReference type="ARBA" id="ARBA00023163"/>
    </source>
</evidence>
<evidence type="ECO:0000259" key="11">
    <source>
        <dbReference type="PROSITE" id="PS51755"/>
    </source>
</evidence>
<dbReference type="InterPro" id="IPR039420">
    <property type="entry name" value="WalR-like"/>
</dbReference>
<dbReference type="PANTHER" id="PTHR48111">
    <property type="entry name" value="REGULATOR OF RPOS"/>
    <property type="match status" value="1"/>
</dbReference>
<sequence length="243" mass="28046">MSDAKPVYKAKKILVLDDENELRSMLQRYLSIQGFEVRTAENSARLNRYLQREPFDLLVLDLMMEPEDGLSVCRRLRAAKYTLPILMLTARGDPIDRVIGLETGADDYLAKPFLPQELVARIKAIFRRQALQRDEMLSGLGEVCFGPYRLDITRQTLYREDQLLTLNSAEMSLLIALATTPNRPISRENLLSRARGREYEALNRSVDVQILRLRQQLEVQPSEPRWLKTVWGMGYMLIVDSET</sequence>
<keyword evidence="3" id="KW-0805">Transcription regulation</keyword>
<dbReference type="GO" id="GO:0006355">
    <property type="term" value="P:regulation of DNA-templated transcription"/>
    <property type="evidence" value="ECO:0007669"/>
    <property type="project" value="InterPro"/>
</dbReference>
<feature type="domain" description="OmpR/PhoB-type" evidence="11">
    <location>
        <begin position="140"/>
        <end position="239"/>
    </location>
</feature>
<name>A0A1I7C9U4_9ENTR</name>
<evidence type="ECO:0000313" key="13">
    <source>
        <dbReference type="Proteomes" id="UP000199187"/>
    </source>
</evidence>
<evidence type="ECO:0000256" key="1">
    <source>
        <dbReference type="ARBA" id="ARBA00022553"/>
    </source>
</evidence>
<evidence type="ECO:0000256" key="4">
    <source>
        <dbReference type="ARBA" id="ARBA00023125"/>
    </source>
</evidence>
<evidence type="ECO:0000313" key="12">
    <source>
        <dbReference type="EMBL" id="SFT96206.1"/>
    </source>
</evidence>
<keyword evidence="1 8" id="KW-0597">Phosphoprotein</keyword>
<evidence type="ECO:0000256" key="2">
    <source>
        <dbReference type="ARBA" id="ARBA00023012"/>
    </source>
</evidence>
<dbReference type="PROSITE" id="PS51755">
    <property type="entry name" value="OMPR_PHOB"/>
    <property type="match status" value="1"/>
</dbReference>
<dbReference type="Gene3D" id="6.10.250.690">
    <property type="match status" value="1"/>
</dbReference>
<keyword evidence="2" id="KW-0902">Two-component regulatory system</keyword>
<dbReference type="InterPro" id="IPR036388">
    <property type="entry name" value="WH-like_DNA-bd_sf"/>
</dbReference>
<gene>
    <name evidence="12" type="ORF">SAMN05192562_103377</name>
</gene>
<evidence type="ECO:0000256" key="7">
    <source>
        <dbReference type="ARBA" id="ARBA00041745"/>
    </source>
</evidence>
<evidence type="ECO:0000256" key="3">
    <source>
        <dbReference type="ARBA" id="ARBA00023015"/>
    </source>
</evidence>
<dbReference type="InterPro" id="IPR011006">
    <property type="entry name" value="CheY-like_superfamily"/>
</dbReference>
<feature type="domain" description="Response regulatory" evidence="10">
    <location>
        <begin position="12"/>
        <end position="126"/>
    </location>
</feature>
<accession>A0A1I7C9U4</accession>
<dbReference type="InterPro" id="IPR001867">
    <property type="entry name" value="OmpR/PhoB-type_DNA-bd"/>
</dbReference>
<dbReference type="PANTHER" id="PTHR48111:SF4">
    <property type="entry name" value="DNA-BINDING DUAL TRANSCRIPTIONAL REGULATOR OMPR"/>
    <property type="match status" value="1"/>
</dbReference>
<dbReference type="CDD" id="cd00383">
    <property type="entry name" value="trans_reg_C"/>
    <property type="match status" value="1"/>
</dbReference>
<feature type="DNA-binding region" description="OmpR/PhoB-type" evidence="9">
    <location>
        <begin position="140"/>
        <end position="239"/>
    </location>
</feature>
<dbReference type="GO" id="GO:0000976">
    <property type="term" value="F:transcription cis-regulatory region binding"/>
    <property type="evidence" value="ECO:0007669"/>
    <property type="project" value="TreeGrafter"/>
</dbReference>
<dbReference type="InterPro" id="IPR016032">
    <property type="entry name" value="Sig_transdc_resp-reg_C-effctor"/>
</dbReference>
<dbReference type="SUPFAM" id="SSF52172">
    <property type="entry name" value="CheY-like"/>
    <property type="match status" value="1"/>
</dbReference>
<dbReference type="InterPro" id="IPR001789">
    <property type="entry name" value="Sig_transdc_resp-reg_receiver"/>
</dbReference>
<dbReference type="Gene3D" id="3.40.50.2300">
    <property type="match status" value="1"/>
</dbReference>
<dbReference type="AlphaFoldDB" id="A0A1I7C9U4"/>
<dbReference type="SMART" id="SM00862">
    <property type="entry name" value="Trans_reg_C"/>
    <property type="match status" value="1"/>
</dbReference>
<dbReference type="Pfam" id="PF00072">
    <property type="entry name" value="Response_reg"/>
    <property type="match status" value="1"/>
</dbReference>
<dbReference type="RefSeq" id="WP_208809152.1">
    <property type="nucleotide sequence ID" value="NZ_CP045300.1"/>
</dbReference>
<reference evidence="13" key="1">
    <citation type="submission" date="2016-10" db="EMBL/GenBank/DDBJ databases">
        <authorList>
            <person name="Varghese N."/>
            <person name="Submissions S."/>
        </authorList>
    </citation>
    <scope>NUCLEOTIDE SEQUENCE [LARGE SCALE GENOMIC DNA]</scope>
    <source>
        <strain evidence="13">Ah-143</strain>
    </source>
</reference>
<dbReference type="GO" id="GO:0032993">
    <property type="term" value="C:protein-DNA complex"/>
    <property type="evidence" value="ECO:0007669"/>
    <property type="project" value="TreeGrafter"/>
</dbReference>
<dbReference type="SUPFAM" id="SSF46894">
    <property type="entry name" value="C-terminal effector domain of the bipartite response regulators"/>
    <property type="match status" value="1"/>
</dbReference>
<evidence type="ECO:0000256" key="8">
    <source>
        <dbReference type="PROSITE-ProRule" id="PRU00169"/>
    </source>
</evidence>
<dbReference type="EMBL" id="FPAU01000003">
    <property type="protein sequence ID" value="SFT96206.1"/>
    <property type="molecule type" value="Genomic_DNA"/>
</dbReference>
<dbReference type="GO" id="GO:0005829">
    <property type="term" value="C:cytosol"/>
    <property type="evidence" value="ECO:0007669"/>
    <property type="project" value="TreeGrafter"/>
</dbReference>
<evidence type="ECO:0000259" key="10">
    <source>
        <dbReference type="PROSITE" id="PS50110"/>
    </source>
</evidence>
<proteinExistence type="predicted"/>
<evidence type="ECO:0000256" key="6">
    <source>
        <dbReference type="ARBA" id="ARBA00040496"/>
    </source>
</evidence>
<keyword evidence="4 9" id="KW-0238">DNA-binding</keyword>
<dbReference type="SMART" id="SM00448">
    <property type="entry name" value="REC"/>
    <property type="match status" value="1"/>
</dbReference>
<feature type="modified residue" description="4-aspartylphosphate" evidence="8">
    <location>
        <position position="61"/>
    </location>
</feature>